<dbReference type="SUPFAM" id="SSF81383">
    <property type="entry name" value="F-box domain"/>
    <property type="match status" value="1"/>
</dbReference>
<dbReference type="InterPro" id="IPR005174">
    <property type="entry name" value="KIB1-4_b-propeller"/>
</dbReference>
<evidence type="ECO:0000259" key="1">
    <source>
        <dbReference type="Pfam" id="PF03478"/>
    </source>
</evidence>
<name>A0A8B8PM55_9MYRT</name>
<sequence length="395" mass="45027">MEVTKKRPWSDLPPELLSLIGMRLHTRMDVLRFRSVCSSFRSSVPPLPHDALRLPFRLPRLRRSALFLHESTVYAVETPDGSASSRAQWLLKLEESELGHRRILSLFSQRRILNMPGKFPKVLDSLQVRIVEICREYTFGYGGRSGGLVQGIQKVVTHPDCVWSDLNRCWVYFIDEGGQLGYCKYGDEDWSYLDDPHRFDDIVVYEGKVCVVDQFGSVSQIDSSFRLRSFSMPIYGDGLRSCSGSRKDLVVSSDGLYVVDRDIRQCGRPESDPLCNENMWTSDFRVYRLDRQCGRWEEVRSLGNSAFFLCKLCSFAVSARELGGCDGNCIYYAEDAYSYCSPEKVRVYSLADRSIKWLDFSDFVLGMTTASNPSKLKPTLPTTTTPCGPEMCTRK</sequence>
<dbReference type="InterPro" id="IPR036047">
    <property type="entry name" value="F-box-like_dom_sf"/>
</dbReference>
<keyword evidence="2" id="KW-1185">Reference proteome</keyword>
<gene>
    <name evidence="3" type="primary">LOC115744692</name>
</gene>
<dbReference type="Pfam" id="PF03478">
    <property type="entry name" value="Beta-prop_KIB1-4"/>
    <property type="match status" value="1"/>
</dbReference>
<dbReference type="OrthoDB" id="638130at2759"/>
<dbReference type="PANTHER" id="PTHR47123:SF6">
    <property type="entry name" value="F-BOX PROTEIN SKIP23-LIKE ISOFORM X1"/>
    <property type="match status" value="1"/>
</dbReference>
<dbReference type="RefSeq" id="XP_030535875.1">
    <property type="nucleotide sequence ID" value="XM_030680015.1"/>
</dbReference>
<accession>A0A8B8PM55</accession>
<protein>
    <submittedName>
        <fullName evidence="3">F-box protein At5g60060</fullName>
    </submittedName>
</protein>
<organism evidence="2 3">
    <name type="scientific">Rhodamnia argentea</name>
    <dbReference type="NCBI Taxonomy" id="178133"/>
    <lineage>
        <taxon>Eukaryota</taxon>
        <taxon>Viridiplantae</taxon>
        <taxon>Streptophyta</taxon>
        <taxon>Embryophyta</taxon>
        <taxon>Tracheophyta</taxon>
        <taxon>Spermatophyta</taxon>
        <taxon>Magnoliopsida</taxon>
        <taxon>eudicotyledons</taxon>
        <taxon>Gunneridae</taxon>
        <taxon>Pentapetalae</taxon>
        <taxon>rosids</taxon>
        <taxon>malvids</taxon>
        <taxon>Myrtales</taxon>
        <taxon>Myrtaceae</taxon>
        <taxon>Myrtoideae</taxon>
        <taxon>Myrteae</taxon>
        <taxon>Australasian group</taxon>
        <taxon>Rhodamnia</taxon>
    </lineage>
</organism>
<dbReference type="Proteomes" id="UP000827889">
    <property type="component" value="Chromosome 8"/>
</dbReference>
<dbReference type="KEGG" id="rarg:115744692"/>
<evidence type="ECO:0000313" key="3">
    <source>
        <dbReference type="RefSeq" id="XP_030535875.1"/>
    </source>
</evidence>
<reference evidence="3" key="1">
    <citation type="submission" date="2025-08" db="UniProtKB">
        <authorList>
            <consortium name="RefSeq"/>
        </authorList>
    </citation>
    <scope>IDENTIFICATION</scope>
    <source>
        <tissue evidence="3">Leaf</tissue>
    </source>
</reference>
<proteinExistence type="predicted"/>
<dbReference type="PANTHER" id="PTHR47123">
    <property type="entry name" value="F-BOX PROTEIN SKIP23"/>
    <property type="match status" value="1"/>
</dbReference>
<feature type="domain" description="KIB1-4 beta-propeller" evidence="1">
    <location>
        <begin position="70"/>
        <end position="349"/>
    </location>
</feature>
<dbReference type="InterPro" id="IPR051304">
    <property type="entry name" value="SCF_F-box_domain"/>
</dbReference>
<evidence type="ECO:0000313" key="2">
    <source>
        <dbReference type="Proteomes" id="UP000827889"/>
    </source>
</evidence>
<dbReference type="AlphaFoldDB" id="A0A8B8PM55"/>
<dbReference type="GeneID" id="115744692"/>